<evidence type="ECO:0000313" key="2">
    <source>
        <dbReference type="EMBL" id="KAL2464461.1"/>
    </source>
</evidence>
<comment type="caution">
    <text evidence="2">The sequence shown here is derived from an EMBL/GenBank/DDBJ whole genome shotgun (WGS) entry which is preliminary data.</text>
</comment>
<gene>
    <name evidence="2" type="ORF">Fot_52417</name>
</gene>
<dbReference type="AlphaFoldDB" id="A0ABD1PKN3"/>
<keyword evidence="3" id="KW-1185">Reference proteome</keyword>
<protein>
    <submittedName>
        <fullName evidence="2">Kinesin-like protein KIN-12C</fullName>
    </submittedName>
</protein>
<dbReference type="EMBL" id="JBFOLJ010000018">
    <property type="protein sequence ID" value="KAL2464461.1"/>
    <property type="molecule type" value="Genomic_DNA"/>
</dbReference>
<evidence type="ECO:0000256" key="1">
    <source>
        <dbReference type="SAM" id="MobiDB-lite"/>
    </source>
</evidence>
<dbReference type="Proteomes" id="UP001604277">
    <property type="component" value="Unassembled WGS sequence"/>
</dbReference>
<accession>A0ABD1PKN3</accession>
<feature type="region of interest" description="Disordered" evidence="1">
    <location>
        <begin position="159"/>
        <end position="186"/>
    </location>
</feature>
<proteinExistence type="predicted"/>
<sequence>MSGLKDSVHRDVPLANVDDQIELARLVLLENEDAVNAARSDAETYLYALKSDIQKAVSLCKELVQDSVKDVAEMRRNVEELNNNQGSLQLCTAGIPSSASCLHENQLQMLHEIRDELVETNGRLSSISAGFYKIVNALTCPGSIEDLVETDGWISDCSTSDSNSSDYNVDQDNKSNKSSSRNSYGSPGRITEQILYLESDEGSNFNHNTTVLHFGKELRKASKTFAKLRDQFTAVLNEDTIRNVPATNSPFPDAFVNFSKQHALGHNQPAMLETNRGVQYEKFSMQKAESGRNCSGQVKTLQANVIQLRFFNYF</sequence>
<organism evidence="2 3">
    <name type="scientific">Forsythia ovata</name>
    <dbReference type="NCBI Taxonomy" id="205694"/>
    <lineage>
        <taxon>Eukaryota</taxon>
        <taxon>Viridiplantae</taxon>
        <taxon>Streptophyta</taxon>
        <taxon>Embryophyta</taxon>
        <taxon>Tracheophyta</taxon>
        <taxon>Spermatophyta</taxon>
        <taxon>Magnoliopsida</taxon>
        <taxon>eudicotyledons</taxon>
        <taxon>Gunneridae</taxon>
        <taxon>Pentapetalae</taxon>
        <taxon>asterids</taxon>
        <taxon>lamiids</taxon>
        <taxon>Lamiales</taxon>
        <taxon>Oleaceae</taxon>
        <taxon>Forsythieae</taxon>
        <taxon>Forsythia</taxon>
    </lineage>
</organism>
<evidence type="ECO:0000313" key="3">
    <source>
        <dbReference type="Proteomes" id="UP001604277"/>
    </source>
</evidence>
<reference evidence="3" key="1">
    <citation type="submission" date="2024-07" db="EMBL/GenBank/DDBJ databases">
        <title>Two chromosome-level genome assemblies of Korean endemic species Abeliophyllum distichum and Forsythia ovata (Oleaceae).</title>
        <authorList>
            <person name="Jang H."/>
        </authorList>
    </citation>
    <scope>NUCLEOTIDE SEQUENCE [LARGE SCALE GENOMIC DNA]</scope>
</reference>
<name>A0ABD1PKN3_9LAMI</name>
<feature type="compositionally biased region" description="Low complexity" evidence="1">
    <location>
        <begin position="159"/>
        <end position="183"/>
    </location>
</feature>